<comment type="caution">
    <text evidence="4">The sequence shown here is derived from an EMBL/GenBank/DDBJ whole genome shotgun (WGS) entry which is preliminary data.</text>
</comment>
<sequence>MDSADEAGTTGADRQDSADSTAAAPPSDALQPGGELPHAIRTELPGNALAAGAARGFAHAVLDGWGVRGTCAEDTVLLVSELVTNAVVHAGTSVDVECRYAAGVVYAEVADRHPARRVAAHGEEGHGLRLVGALAKEWGISYRRDRKAVWFQLGPAPHALTADEGEPGTVAPHLPPGERLPGAPGYGEFPPSGTLASSATPVPSVPPVPSVTPAPCELPTGGADPGVACPGRAPAAPSDAYREWTGNGALSFLAEASDLLAGHTDEDKVASLAGQLMVPRFADWCAVWLRDDERSRVPRLARVWHAQESRIEELRAGLAGRPPVPAPGVLPGQAAPWCRPGEAVDGTAQGASVLCELVVGGRPVGTLVMGRAGLLRIPDEVLGLVEDFARRVALAVLSARRYALQANISQILQRGLLPRENMHVPGLDTALVYEPAGEGAWAGGDFYDLLRLPDGRWRFALGDVCGNGPEAAVVTGLARPVLRLLAREGHSVPETLDRLNREVGEQARFLSVIYGELSFRDGLVDCTLTCAGHPLPLVRDAAGTVWTAARPQLLLGVAQQVSYECQSFTLRPGDTLLCVTDGVTERRSGRRLFDDGDGLATRFADCTGLDAAATAAHLRRAVYAFAPDLPADDLAMLVLRVPEPAGAVLDG</sequence>
<feature type="region of interest" description="Disordered" evidence="2">
    <location>
        <begin position="1"/>
        <end position="39"/>
    </location>
</feature>
<dbReference type="CDD" id="cd16936">
    <property type="entry name" value="HATPase_RsbW-like"/>
    <property type="match status" value="1"/>
</dbReference>
<dbReference type="Gene3D" id="3.30.450.40">
    <property type="match status" value="1"/>
</dbReference>
<name>A0ABS3WML8_9ACTN</name>
<dbReference type="Proteomes" id="UP001518976">
    <property type="component" value="Unassembled WGS sequence"/>
</dbReference>
<dbReference type="Pfam" id="PF13581">
    <property type="entry name" value="HATPase_c_2"/>
    <property type="match status" value="1"/>
</dbReference>
<evidence type="ECO:0000256" key="1">
    <source>
        <dbReference type="ARBA" id="ARBA00022801"/>
    </source>
</evidence>
<dbReference type="SUPFAM" id="SSF55781">
    <property type="entry name" value="GAF domain-like"/>
    <property type="match status" value="1"/>
</dbReference>
<keyword evidence="1" id="KW-0378">Hydrolase</keyword>
<dbReference type="InterPro" id="IPR052016">
    <property type="entry name" value="Bact_Sigma-Reg"/>
</dbReference>
<evidence type="ECO:0000256" key="2">
    <source>
        <dbReference type="SAM" id="MobiDB-lite"/>
    </source>
</evidence>
<dbReference type="InterPro" id="IPR003594">
    <property type="entry name" value="HATPase_dom"/>
</dbReference>
<accession>A0ABS3WML8</accession>
<dbReference type="Pfam" id="PF07228">
    <property type="entry name" value="SpoIIE"/>
    <property type="match status" value="1"/>
</dbReference>
<evidence type="ECO:0000313" key="5">
    <source>
        <dbReference type="Proteomes" id="UP001518976"/>
    </source>
</evidence>
<dbReference type="InterPro" id="IPR029016">
    <property type="entry name" value="GAF-like_dom_sf"/>
</dbReference>
<keyword evidence="5" id="KW-1185">Reference proteome</keyword>
<dbReference type="RefSeq" id="WP_209263194.1">
    <property type="nucleotide sequence ID" value="NZ_JAFFZN010000002.1"/>
</dbReference>
<dbReference type="InterPro" id="IPR001932">
    <property type="entry name" value="PPM-type_phosphatase-like_dom"/>
</dbReference>
<reference evidence="4 5" key="1">
    <citation type="submission" date="2021-02" db="EMBL/GenBank/DDBJ databases">
        <title>Streptomyces spirodelae sp. nov., isolated from duckweed.</title>
        <authorList>
            <person name="Saimee Y."/>
            <person name="Duangmal K."/>
        </authorList>
    </citation>
    <scope>NUCLEOTIDE SEQUENCE [LARGE SCALE GENOMIC DNA]</scope>
    <source>
        <strain evidence="4 5">DW4-2</strain>
    </source>
</reference>
<feature type="domain" description="PPM-type phosphatase" evidence="3">
    <location>
        <begin position="427"/>
        <end position="641"/>
    </location>
</feature>
<dbReference type="InterPro" id="IPR036457">
    <property type="entry name" value="PPM-type-like_dom_sf"/>
</dbReference>
<dbReference type="InterPro" id="IPR036890">
    <property type="entry name" value="HATPase_C_sf"/>
</dbReference>
<dbReference type="Gene3D" id="3.30.565.10">
    <property type="entry name" value="Histidine kinase-like ATPase, C-terminal domain"/>
    <property type="match status" value="1"/>
</dbReference>
<dbReference type="SUPFAM" id="SSF55874">
    <property type="entry name" value="ATPase domain of HSP90 chaperone/DNA topoisomerase II/histidine kinase"/>
    <property type="match status" value="1"/>
</dbReference>
<protein>
    <submittedName>
        <fullName evidence="4">SpoIIE family protein phosphatase</fullName>
    </submittedName>
</protein>
<feature type="region of interest" description="Disordered" evidence="2">
    <location>
        <begin position="189"/>
        <end position="208"/>
    </location>
</feature>
<gene>
    <name evidence="4" type="ORF">JW592_02585</name>
</gene>
<organism evidence="4 5">
    <name type="scientific">Streptomyces spirodelae</name>
    <dbReference type="NCBI Taxonomy" id="2812904"/>
    <lineage>
        <taxon>Bacteria</taxon>
        <taxon>Bacillati</taxon>
        <taxon>Actinomycetota</taxon>
        <taxon>Actinomycetes</taxon>
        <taxon>Kitasatosporales</taxon>
        <taxon>Streptomycetaceae</taxon>
        <taxon>Streptomyces</taxon>
    </lineage>
</organism>
<dbReference type="PANTHER" id="PTHR43156:SF2">
    <property type="entry name" value="STAGE II SPORULATION PROTEIN E"/>
    <property type="match status" value="1"/>
</dbReference>
<evidence type="ECO:0000313" key="4">
    <source>
        <dbReference type="EMBL" id="MBO8184369.1"/>
    </source>
</evidence>
<feature type="compositionally biased region" description="Low complexity" evidence="2">
    <location>
        <begin position="18"/>
        <end position="29"/>
    </location>
</feature>
<dbReference type="EMBL" id="JAFFZN010000002">
    <property type="protein sequence ID" value="MBO8184369.1"/>
    <property type="molecule type" value="Genomic_DNA"/>
</dbReference>
<dbReference type="Gene3D" id="3.60.40.10">
    <property type="entry name" value="PPM-type phosphatase domain"/>
    <property type="match status" value="1"/>
</dbReference>
<dbReference type="SMART" id="SM00331">
    <property type="entry name" value="PP2C_SIG"/>
    <property type="match status" value="1"/>
</dbReference>
<proteinExistence type="predicted"/>
<evidence type="ECO:0000259" key="3">
    <source>
        <dbReference type="SMART" id="SM00331"/>
    </source>
</evidence>
<dbReference type="PANTHER" id="PTHR43156">
    <property type="entry name" value="STAGE II SPORULATION PROTEIN E-RELATED"/>
    <property type="match status" value="1"/>
</dbReference>